<dbReference type="SMART" id="SM00066">
    <property type="entry name" value="GAL4"/>
    <property type="match status" value="1"/>
</dbReference>
<keyword evidence="7" id="KW-0539">Nucleus</keyword>
<keyword evidence="6" id="KW-0804">Transcription</keyword>
<comment type="caution">
    <text evidence="9">The sequence shown here is derived from an EMBL/GenBank/DDBJ whole genome shotgun (WGS) entry which is preliminary data.</text>
</comment>
<dbReference type="SMART" id="SM00906">
    <property type="entry name" value="Fungal_trans"/>
    <property type="match status" value="1"/>
</dbReference>
<gene>
    <name evidence="9" type="ORF">AU210_003674</name>
</gene>
<dbReference type="PANTHER" id="PTHR31313:SF81">
    <property type="entry name" value="TY1 ENHANCER ACTIVATOR"/>
    <property type="match status" value="1"/>
</dbReference>
<dbReference type="STRING" id="327505.A0A2H3HEX1"/>
<dbReference type="CDD" id="cd00067">
    <property type="entry name" value="GAL4"/>
    <property type="match status" value="1"/>
</dbReference>
<evidence type="ECO:0000256" key="3">
    <source>
        <dbReference type="ARBA" id="ARBA00022833"/>
    </source>
</evidence>
<keyword evidence="3" id="KW-0862">Zinc</keyword>
<evidence type="ECO:0000256" key="1">
    <source>
        <dbReference type="ARBA" id="ARBA00004123"/>
    </source>
</evidence>
<dbReference type="PROSITE" id="PS50048">
    <property type="entry name" value="ZN2_CY6_FUNGAL_2"/>
    <property type="match status" value="1"/>
</dbReference>
<dbReference type="Proteomes" id="UP000219602">
    <property type="component" value="Chromosome 4"/>
</dbReference>
<proteinExistence type="predicted"/>
<organism evidence="9 10">
    <name type="scientific">Fusarium oxysporum f. sp. radicis-cucumerinum</name>
    <dbReference type="NCBI Taxonomy" id="327505"/>
    <lineage>
        <taxon>Eukaryota</taxon>
        <taxon>Fungi</taxon>
        <taxon>Dikarya</taxon>
        <taxon>Ascomycota</taxon>
        <taxon>Pezizomycotina</taxon>
        <taxon>Sordariomycetes</taxon>
        <taxon>Hypocreomycetidae</taxon>
        <taxon>Hypocreales</taxon>
        <taxon>Nectriaceae</taxon>
        <taxon>Fusarium</taxon>
        <taxon>Fusarium oxysporum species complex</taxon>
    </lineage>
</organism>
<dbReference type="GO" id="GO:0000981">
    <property type="term" value="F:DNA-binding transcription factor activity, RNA polymerase II-specific"/>
    <property type="evidence" value="ECO:0007669"/>
    <property type="project" value="InterPro"/>
</dbReference>
<dbReference type="Gene3D" id="4.10.240.10">
    <property type="entry name" value="Zn(2)-C6 fungal-type DNA-binding domain"/>
    <property type="match status" value="1"/>
</dbReference>
<evidence type="ECO:0000313" key="9">
    <source>
        <dbReference type="EMBL" id="PCD41116.1"/>
    </source>
</evidence>
<dbReference type="InterPro" id="IPR001138">
    <property type="entry name" value="Zn2Cys6_DnaBD"/>
</dbReference>
<dbReference type="EMBL" id="MABQ02000003">
    <property type="protein sequence ID" value="PCD41116.1"/>
    <property type="molecule type" value="Genomic_DNA"/>
</dbReference>
<evidence type="ECO:0000256" key="2">
    <source>
        <dbReference type="ARBA" id="ARBA00022723"/>
    </source>
</evidence>
<dbReference type="CDD" id="cd12148">
    <property type="entry name" value="fungal_TF_MHR"/>
    <property type="match status" value="1"/>
</dbReference>
<protein>
    <recommendedName>
        <fullName evidence="8">Zn(2)-C6 fungal-type domain-containing protein</fullName>
    </recommendedName>
</protein>
<feature type="domain" description="Zn(2)-C6 fungal-type" evidence="8">
    <location>
        <begin position="18"/>
        <end position="48"/>
    </location>
</feature>
<evidence type="ECO:0000256" key="7">
    <source>
        <dbReference type="ARBA" id="ARBA00023242"/>
    </source>
</evidence>
<dbReference type="Pfam" id="PF00172">
    <property type="entry name" value="Zn_clus"/>
    <property type="match status" value="1"/>
</dbReference>
<reference evidence="9 10" key="2">
    <citation type="journal article" date="2017" name="Sci. Rep.">
        <title>A mobile pathogenicity chromosome in Fusarium oxysporum for infection of multiple cucurbit species.</title>
        <authorList>
            <person name="van Dam P."/>
            <person name="Fokkens L."/>
            <person name="Ayukawa Y."/>
            <person name="van der Gragt M."/>
            <person name="Ter Horst A."/>
            <person name="Brankovics B."/>
            <person name="Houterman P.M."/>
            <person name="Arie T."/>
            <person name="Rep M."/>
        </authorList>
    </citation>
    <scope>NUCLEOTIDE SEQUENCE [LARGE SCALE GENOMIC DNA]</scope>
    <source>
        <strain evidence="9 10">Forc016</strain>
    </source>
</reference>
<sequence length="598" mass="66888">MSNVNPGEKRVRQRVSVACLPCRQKRIRCDGALPVCTSCTAKAISCEYNFTDNKRKPPSKAYVQALEGRIRCLEEQLSSRNEMSASQFTADNEDASMIMSFDSIDDSGDQNLLSALTGLMGRFNIGDDGQLHYFGSQSNYHLMNSISDKSSMESTVSLQRRGLAAVERMGKNMPLSIALQEHLLELYWTWQHPWNYIIHKKVFSRAFRSRTYDRYCTPLLLSAIFALACRFSDCKELRTVGEDPNTAGSAFFEQAKILFLYESQAPIIATVQAAALMSMRALSDGQEALGWLYCGNAVRMALNLGLNIDCSQWVTSGLISEDEAEVRKVTWWGCFVLDKLFSIAVGRPGCTRKSHITCPKPSLSHEVEFEPWNPNLGSAPVVSATVMPSRAVSTGHYAAECLSLASEAMDQIYAPNSGLSAKDVEDVVARTDVELRALYLSLPSHLRLPPSLQSPIPAHIYQLHMQYHVNLILLHRPLLEVSPGIRKCHSTLSSWQSPHIKACRESASEVVKLLRLYNQHYTLRYASLATVQVAFTAAIVHLADIENSSYKQHAIRDFETCLNALEEMRSTWSAWSSKALREIHNVQEEWSIVDCLGT</sequence>
<keyword evidence="5" id="KW-0238">DNA-binding</keyword>
<dbReference type="GO" id="GO:0008270">
    <property type="term" value="F:zinc ion binding"/>
    <property type="evidence" value="ECO:0007669"/>
    <property type="project" value="InterPro"/>
</dbReference>
<dbReference type="AlphaFoldDB" id="A0A2H3HEX1"/>
<evidence type="ECO:0000259" key="8">
    <source>
        <dbReference type="PROSITE" id="PS50048"/>
    </source>
</evidence>
<evidence type="ECO:0000256" key="5">
    <source>
        <dbReference type="ARBA" id="ARBA00023125"/>
    </source>
</evidence>
<comment type="subcellular location">
    <subcellularLocation>
        <location evidence="1">Nucleus</location>
    </subcellularLocation>
</comment>
<reference evidence="9 10" key="1">
    <citation type="journal article" date="2016" name="Environ. Microbiol.">
        <title>Effector profiles distinguish formae speciales of Fusarium oxysporum.</title>
        <authorList>
            <person name="van Dam P."/>
            <person name="Fokkens L."/>
            <person name="Schmidt S.M."/>
            <person name="Linmans J.H."/>
            <person name="Kistler H.C."/>
            <person name="Ma L.J."/>
            <person name="Rep M."/>
        </authorList>
    </citation>
    <scope>NUCLEOTIDE SEQUENCE [LARGE SCALE GENOMIC DNA]</scope>
    <source>
        <strain evidence="9 10">Forc016</strain>
    </source>
</reference>
<dbReference type="PANTHER" id="PTHR31313">
    <property type="entry name" value="TY1 ENHANCER ACTIVATOR"/>
    <property type="match status" value="1"/>
</dbReference>
<dbReference type="PROSITE" id="PS00463">
    <property type="entry name" value="ZN2_CY6_FUNGAL_1"/>
    <property type="match status" value="1"/>
</dbReference>
<keyword evidence="4" id="KW-0805">Transcription regulation</keyword>
<dbReference type="GO" id="GO:0006351">
    <property type="term" value="P:DNA-templated transcription"/>
    <property type="evidence" value="ECO:0007669"/>
    <property type="project" value="InterPro"/>
</dbReference>
<evidence type="ECO:0000256" key="4">
    <source>
        <dbReference type="ARBA" id="ARBA00023015"/>
    </source>
</evidence>
<dbReference type="GO" id="GO:0005634">
    <property type="term" value="C:nucleus"/>
    <property type="evidence" value="ECO:0007669"/>
    <property type="project" value="UniProtKB-SubCell"/>
</dbReference>
<dbReference type="InterPro" id="IPR051615">
    <property type="entry name" value="Transcr_Regulatory_Elem"/>
</dbReference>
<dbReference type="InterPro" id="IPR007219">
    <property type="entry name" value="XnlR_reg_dom"/>
</dbReference>
<dbReference type="SUPFAM" id="SSF57701">
    <property type="entry name" value="Zn2/Cys6 DNA-binding domain"/>
    <property type="match status" value="1"/>
</dbReference>
<keyword evidence="2" id="KW-0479">Metal-binding</keyword>
<dbReference type="Pfam" id="PF04082">
    <property type="entry name" value="Fungal_trans"/>
    <property type="match status" value="1"/>
</dbReference>
<accession>A0A2H3HEX1</accession>
<name>A0A2H3HEX1_FUSOX</name>
<evidence type="ECO:0000256" key="6">
    <source>
        <dbReference type="ARBA" id="ARBA00023163"/>
    </source>
</evidence>
<dbReference type="GO" id="GO:0003677">
    <property type="term" value="F:DNA binding"/>
    <property type="evidence" value="ECO:0007669"/>
    <property type="project" value="UniProtKB-KW"/>
</dbReference>
<evidence type="ECO:0000313" key="10">
    <source>
        <dbReference type="Proteomes" id="UP000219602"/>
    </source>
</evidence>
<dbReference type="InterPro" id="IPR036864">
    <property type="entry name" value="Zn2-C6_fun-type_DNA-bd_sf"/>
</dbReference>